<dbReference type="InterPro" id="IPR035472">
    <property type="entry name" value="RpiR-like_SIS"/>
</dbReference>
<dbReference type="PROSITE" id="PS51071">
    <property type="entry name" value="HTH_RPIR"/>
    <property type="match status" value="1"/>
</dbReference>
<dbReference type="AlphaFoldDB" id="A0A1M6NDS3"/>
<dbReference type="GO" id="GO:1901135">
    <property type="term" value="P:carbohydrate derivative metabolic process"/>
    <property type="evidence" value="ECO:0007669"/>
    <property type="project" value="InterPro"/>
</dbReference>
<evidence type="ECO:0000259" key="5">
    <source>
        <dbReference type="PROSITE" id="PS51464"/>
    </source>
</evidence>
<dbReference type="Pfam" id="PF01380">
    <property type="entry name" value="SIS"/>
    <property type="match status" value="1"/>
</dbReference>
<dbReference type="InterPro" id="IPR009057">
    <property type="entry name" value="Homeodomain-like_sf"/>
</dbReference>
<dbReference type="InterPro" id="IPR000281">
    <property type="entry name" value="HTH_RpiR"/>
</dbReference>
<evidence type="ECO:0000256" key="1">
    <source>
        <dbReference type="ARBA" id="ARBA00023015"/>
    </source>
</evidence>
<feature type="domain" description="SIS" evidence="5">
    <location>
        <begin position="123"/>
        <end position="264"/>
    </location>
</feature>
<dbReference type="RefSeq" id="WP_073051231.1">
    <property type="nucleotide sequence ID" value="NZ_FQZL01000074.1"/>
</dbReference>
<dbReference type="InterPro" id="IPR047640">
    <property type="entry name" value="RpiR-like"/>
</dbReference>
<dbReference type="CDD" id="cd05013">
    <property type="entry name" value="SIS_RpiR"/>
    <property type="match status" value="1"/>
</dbReference>
<evidence type="ECO:0000256" key="2">
    <source>
        <dbReference type="ARBA" id="ARBA00023125"/>
    </source>
</evidence>
<gene>
    <name evidence="6" type="ORF">SAMN02745751_03734</name>
</gene>
<reference evidence="6 7" key="1">
    <citation type="submission" date="2016-11" db="EMBL/GenBank/DDBJ databases">
        <authorList>
            <person name="Jaros S."/>
            <person name="Januszkiewicz K."/>
            <person name="Wedrychowicz H."/>
        </authorList>
    </citation>
    <scope>NUCLEOTIDE SEQUENCE [LARGE SCALE GENOMIC DNA]</scope>
    <source>
        <strain evidence="6 7">DSM 17477</strain>
    </source>
</reference>
<dbReference type="STRING" id="1121476.SAMN02745751_03734"/>
<dbReference type="Pfam" id="PF01418">
    <property type="entry name" value="HTH_6"/>
    <property type="match status" value="1"/>
</dbReference>
<accession>A0A1M6NDS3</accession>
<dbReference type="SUPFAM" id="SSF46689">
    <property type="entry name" value="Homeodomain-like"/>
    <property type="match status" value="1"/>
</dbReference>
<dbReference type="PANTHER" id="PTHR30514:SF18">
    <property type="entry name" value="RPIR-FAMILY TRANSCRIPTIONAL REGULATOR"/>
    <property type="match status" value="1"/>
</dbReference>
<dbReference type="Proteomes" id="UP000184052">
    <property type="component" value="Unassembled WGS sequence"/>
</dbReference>
<dbReference type="PANTHER" id="PTHR30514">
    <property type="entry name" value="GLUCOKINASE"/>
    <property type="match status" value="1"/>
</dbReference>
<name>A0A1M6NDS3_9FIRM</name>
<dbReference type="GO" id="GO:0003677">
    <property type="term" value="F:DNA binding"/>
    <property type="evidence" value="ECO:0007669"/>
    <property type="project" value="UniProtKB-KW"/>
</dbReference>
<dbReference type="InterPro" id="IPR046348">
    <property type="entry name" value="SIS_dom_sf"/>
</dbReference>
<dbReference type="InterPro" id="IPR001347">
    <property type="entry name" value="SIS_dom"/>
</dbReference>
<protein>
    <submittedName>
        <fullName evidence="6">Transcriptional regulator, RpiR family</fullName>
    </submittedName>
</protein>
<organism evidence="6 7">
    <name type="scientific">Dethiosulfatibacter aminovorans DSM 17477</name>
    <dbReference type="NCBI Taxonomy" id="1121476"/>
    <lineage>
        <taxon>Bacteria</taxon>
        <taxon>Bacillati</taxon>
        <taxon>Bacillota</taxon>
        <taxon>Tissierellia</taxon>
        <taxon>Dethiosulfatibacter</taxon>
    </lineage>
</organism>
<dbReference type="GO" id="GO:0097367">
    <property type="term" value="F:carbohydrate derivative binding"/>
    <property type="evidence" value="ECO:0007669"/>
    <property type="project" value="InterPro"/>
</dbReference>
<feature type="domain" description="HTH rpiR-type" evidence="4">
    <location>
        <begin position="1"/>
        <end position="77"/>
    </location>
</feature>
<keyword evidence="3" id="KW-0804">Transcription</keyword>
<keyword evidence="1" id="KW-0805">Transcription regulation</keyword>
<dbReference type="GO" id="GO:0003700">
    <property type="term" value="F:DNA-binding transcription factor activity"/>
    <property type="evidence" value="ECO:0007669"/>
    <property type="project" value="InterPro"/>
</dbReference>
<dbReference type="OrthoDB" id="2930at2"/>
<keyword evidence="2" id="KW-0238">DNA-binding</keyword>
<proteinExistence type="predicted"/>
<evidence type="ECO:0000313" key="6">
    <source>
        <dbReference type="EMBL" id="SHJ93756.1"/>
    </source>
</evidence>
<dbReference type="SUPFAM" id="SSF53697">
    <property type="entry name" value="SIS domain"/>
    <property type="match status" value="1"/>
</dbReference>
<evidence type="ECO:0000313" key="7">
    <source>
        <dbReference type="Proteomes" id="UP000184052"/>
    </source>
</evidence>
<keyword evidence="7" id="KW-1185">Reference proteome</keyword>
<dbReference type="Gene3D" id="1.10.10.10">
    <property type="entry name" value="Winged helix-like DNA-binding domain superfamily/Winged helix DNA-binding domain"/>
    <property type="match status" value="1"/>
</dbReference>
<dbReference type="Gene3D" id="3.40.50.10490">
    <property type="entry name" value="Glucose-6-phosphate isomerase like protein, domain 1"/>
    <property type="match status" value="1"/>
</dbReference>
<evidence type="ECO:0000256" key="3">
    <source>
        <dbReference type="ARBA" id="ARBA00023163"/>
    </source>
</evidence>
<evidence type="ECO:0000259" key="4">
    <source>
        <dbReference type="PROSITE" id="PS51071"/>
    </source>
</evidence>
<dbReference type="InterPro" id="IPR036388">
    <property type="entry name" value="WH-like_DNA-bd_sf"/>
</dbReference>
<dbReference type="EMBL" id="FQZL01000074">
    <property type="protein sequence ID" value="SHJ93756.1"/>
    <property type="molecule type" value="Genomic_DNA"/>
</dbReference>
<sequence>MEKSFVTRVNQTKLTKKEREIADYILNNLSYTAFLSGIQLAREINVSATLITRFIQKLGYSKFSEFKTDLENLYRKTITPYEVFQKFISNPDKDDILNYSIARDMQNITLMQKMIQRQSFDTAVDIIDKAKTVYLAAMFASEAVTQIFGYHLQRLGKEPVLLSGVGLIKRLEYSDIQTDDILICVSSQRILREVRDAALYASNMGVKTIAITDSPTNPLATVCDHSLLAPVTGSVFDYTQAAPIAMVNALVNTIAVKHQKRLSKEFEEIEKRWNEKNLFCT</sequence>
<dbReference type="PROSITE" id="PS51464">
    <property type="entry name" value="SIS"/>
    <property type="match status" value="1"/>
</dbReference>